<reference evidence="1" key="1">
    <citation type="submission" date="2017-07" db="EMBL/GenBank/DDBJ databases">
        <title>The cable genome - Insights into the physiology and evolution of filamentous bacteria capable of sulfide oxidation via long distance electron transfer.</title>
        <authorList>
            <person name="Thorup C."/>
            <person name="Bjerg J.T."/>
            <person name="Schreiber L."/>
            <person name="Nielsen L.P."/>
            <person name="Kjeldsen K.U."/>
            <person name="Boesen T."/>
            <person name="Boggild A."/>
            <person name="Meysman F."/>
            <person name="Geelhoed J."/>
            <person name="Schramm A."/>
        </authorList>
    </citation>
    <scope>NUCLEOTIDE SEQUENCE [LARGE SCALE GENOMIC DNA]</scope>
    <source>
        <strain evidence="1">GS</strain>
    </source>
</reference>
<comment type="caution">
    <text evidence="1">The sequence shown here is derived from an EMBL/GenBank/DDBJ whole genome shotgun (WGS) entry which is preliminary data.</text>
</comment>
<name>A0A521G034_9BACT</name>
<dbReference type="EMBL" id="NQJD01000028">
    <property type="protein sequence ID" value="TAA74370.1"/>
    <property type="molecule type" value="Genomic_DNA"/>
</dbReference>
<proteinExistence type="predicted"/>
<dbReference type="AlphaFoldDB" id="A0A521G034"/>
<dbReference type="Proteomes" id="UP000316238">
    <property type="component" value="Unassembled WGS sequence"/>
</dbReference>
<evidence type="ECO:0000313" key="1">
    <source>
        <dbReference type="EMBL" id="TAA74370.1"/>
    </source>
</evidence>
<organism evidence="1 2">
    <name type="scientific">Candidatus Electronema aureum</name>
    <dbReference type="NCBI Taxonomy" id="2005002"/>
    <lineage>
        <taxon>Bacteria</taxon>
        <taxon>Pseudomonadati</taxon>
        <taxon>Thermodesulfobacteriota</taxon>
        <taxon>Desulfobulbia</taxon>
        <taxon>Desulfobulbales</taxon>
        <taxon>Desulfobulbaceae</taxon>
        <taxon>Candidatus Electronema</taxon>
    </lineage>
</organism>
<protein>
    <submittedName>
        <fullName evidence="1">Uncharacterized protein</fullName>
    </submittedName>
</protein>
<accession>A0A521G034</accession>
<sequence length="70" mass="7425">MLSFRLIAMQDGGAVGAMVPVTGTGDFTLPGFAGSAVSSMTIKVNDYVALRAMIRNDYDGRLVDILDLEV</sequence>
<evidence type="ECO:0000313" key="2">
    <source>
        <dbReference type="Proteomes" id="UP000316238"/>
    </source>
</evidence>
<keyword evidence="2" id="KW-1185">Reference proteome</keyword>
<gene>
    <name evidence="1" type="ORF">CDV28_1284</name>
</gene>